<dbReference type="AlphaFoldDB" id="K0NM73"/>
<sequence length="182" mass="20777">MQSSFEIKGLDRLQEKLKKLPGVTEKAIQNGEEDVMDQAEAYAVEELQKTIKYSTGEMTRSLRTEVKLKSTGEIVGRLWSNDPIAVYREFGTGRNGERSPKIIPPNVTLTYRQTTWFIPVDKVDLDLTAIYGMQKIKIHDKEFYRTNGQPARQFLTPAIEKAGRDADEIISKRIKEALNENL</sequence>
<dbReference type="RefSeq" id="WP_008463617.1">
    <property type="nucleotide sequence ID" value="NZ_AZDU01000101.1"/>
</dbReference>
<keyword evidence="2" id="KW-1185">Reference proteome</keyword>
<proteinExistence type="predicted"/>
<dbReference type="PATRIC" id="fig|1293597.4.peg.177"/>
<evidence type="ECO:0000313" key="1">
    <source>
        <dbReference type="EMBL" id="KRK97298.1"/>
    </source>
</evidence>
<dbReference type="Proteomes" id="UP000051074">
    <property type="component" value="Unassembled WGS sequence"/>
</dbReference>
<reference evidence="1 2" key="1">
    <citation type="journal article" date="2015" name="Genome Announc.">
        <title>Expanding the biotechnology potential of lactobacilli through comparative genomics of 213 strains and associated genera.</title>
        <authorList>
            <person name="Sun Z."/>
            <person name="Harris H.M."/>
            <person name="McCann A."/>
            <person name="Guo C."/>
            <person name="Argimon S."/>
            <person name="Zhang W."/>
            <person name="Yang X."/>
            <person name="Jeffery I.B."/>
            <person name="Cooney J.C."/>
            <person name="Kagawa T.F."/>
            <person name="Liu W."/>
            <person name="Song Y."/>
            <person name="Salvetti E."/>
            <person name="Wrobel A."/>
            <person name="Rasinkangas P."/>
            <person name="Parkhill J."/>
            <person name="Rea M.C."/>
            <person name="O'Sullivan O."/>
            <person name="Ritari J."/>
            <person name="Douillard F.P."/>
            <person name="Paul Ross R."/>
            <person name="Yang R."/>
            <person name="Briner A.E."/>
            <person name="Felis G.E."/>
            <person name="de Vos W.M."/>
            <person name="Barrangou R."/>
            <person name="Klaenhammer T.R."/>
            <person name="Caufield P.W."/>
            <person name="Cui Y."/>
            <person name="Zhang H."/>
            <person name="O'Toole P.W."/>
        </authorList>
    </citation>
    <scope>NUCLEOTIDE SEQUENCE [LARGE SCALE GENOMIC DNA]</scope>
    <source>
        <strain evidence="1 2">DSM 19284</strain>
    </source>
</reference>
<evidence type="ECO:0000313" key="2">
    <source>
        <dbReference type="Proteomes" id="UP000051074"/>
    </source>
</evidence>
<dbReference type="EMBL" id="AZDU01000101">
    <property type="protein sequence ID" value="KRK97298.1"/>
    <property type="molecule type" value="Genomic_DNA"/>
</dbReference>
<protein>
    <recommendedName>
        <fullName evidence="3">HK97 gp10 family phage protein</fullName>
    </recommendedName>
</protein>
<dbReference type="NCBIfam" id="TIGR01725">
    <property type="entry name" value="phge_HK97_gp10"/>
    <property type="match status" value="1"/>
</dbReference>
<comment type="caution">
    <text evidence="1">The sequence shown here is derived from an EMBL/GenBank/DDBJ whole genome shotgun (WGS) entry which is preliminary data.</text>
</comment>
<name>K0NM73_9LACO</name>
<evidence type="ECO:0008006" key="3">
    <source>
        <dbReference type="Google" id="ProtNLM"/>
    </source>
</evidence>
<dbReference type="eggNOG" id="ENOG50334BG">
    <property type="taxonomic scope" value="Bacteria"/>
</dbReference>
<dbReference type="InterPro" id="IPR010064">
    <property type="entry name" value="HK97-gp10_tail"/>
</dbReference>
<gene>
    <name evidence="1" type="ORF">FC20_GL000172</name>
</gene>
<accession>K0NM73</accession>
<organism evidence="1 2">
    <name type="scientific">Lactobacillus equicursoris DSM 19284 = JCM 14600 = CIP 110162</name>
    <dbReference type="NCBI Taxonomy" id="1293597"/>
    <lineage>
        <taxon>Bacteria</taxon>
        <taxon>Bacillati</taxon>
        <taxon>Bacillota</taxon>
        <taxon>Bacilli</taxon>
        <taxon>Lactobacillales</taxon>
        <taxon>Lactobacillaceae</taxon>
        <taxon>Lactobacillus</taxon>
    </lineage>
</organism>